<evidence type="ECO:0000313" key="1">
    <source>
        <dbReference type="EMBL" id="KAE8679372.1"/>
    </source>
</evidence>
<dbReference type="Proteomes" id="UP000436088">
    <property type="component" value="Unassembled WGS sequence"/>
</dbReference>
<keyword evidence="2" id="KW-1185">Reference proteome</keyword>
<evidence type="ECO:0000313" key="2">
    <source>
        <dbReference type="Proteomes" id="UP000436088"/>
    </source>
</evidence>
<dbReference type="AlphaFoldDB" id="A0A6A2XUN6"/>
<comment type="caution">
    <text evidence="1">The sequence shown here is derived from an EMBL/GenBank/DDBJ whole genome shotgun (WGS) entry which is preliminary data.</text>
</comment>
<name>A0A6A2XUN6_HIBSY</name>
<accession>A0A6A2XUN6</accession>
<organism evidence="1 2">
    <name type="scientific">Hibiscus syriacus</name>
    <name type="common">Rose of Sharon</name>
    <dbReference type="NCBI Taxonomy" id="106335"/>
    <lineage>
        <taxon>Eukaryota</taxon>
        <taxon>Viridiplantae</taxon>
        <taxon>Streptophyta</taxon>
        <taxon>Embryophyta</taxon>
        <taxon>Tracheophyta</taxon>
        <taxon>Spermatophyta</taxon>
        <taxon>Magnoliopsida</taxon>
        <taxon>eudicotyledons</taxon>
        <taxon>Gunneridae</taxon>
        <taxon>Pentapetalae</taxon>
        <taxon>rosids</taxon>
        <taxon>malvids</taxon>
        <taxon>Malvales</taxon>
        <taxon>Malvaceae</taxon>
        <taxon>Malvoideae</taxon>
        <taxon>Hibiscus</taxon>
    </lineage>
</organism>
<protein>
    <submittedName>
        <fullName evidence="1">Uncharacterized protein</fullName>
    </submittedName>
</protein>
<gene>
    <name evidence="1" type="ORF">F3Y22_tig00111402pilonHSYRG01305</name>
</gene>
<dbReference type="PANTHER" id="PTHR34121:SF5">
    <property type="entry name" value="CENTROSOMAL PROTEIN OF 135 KDA-LIKE PROTEIN"/>
    <property type="match status" value="1"/>
</dbReference>
<proteinExistence type="predicted"/>
<dbReference type="PANTHER" id="PTHR34121">
    <property type="entry name" value="MYOSIN-11"/>
    <property type="match status" value="1"/>
</dbReference>
<dbReference type="EMBL" id="VEPZ02001331">
    <property type="protein sequence ID" value="KAE8679372.1"/>
    <property type="molecule type" value="Genomic_DNA"/>
</dbReference>
<sequence>MSWIRTAVSRAVEVGGKNALRRTVWSVADSVVFGGARMIHKRILYYYDPEIGEPMNFREGFLYSQALEGMSLSMVSSP</sequence>
<reference evidence="1" key="1">
    <citation type="submission" date="2019-09" db="EMBL/GenBank/DDBJ databases">
        <title>Draft genome information of white flower Hibiscus syriacus.</title>
        <authorList>
            <person name="Kim Y.-M."/>
        </authorList>
    </citation>
    <scope>NUCLEOTIDE SEQUENCE [LARGE SCALE GENOMIC DNA]</scope>
    <source>
        <strain evidence="1">YM2019G1</strain>
    </source>
</reference>